<accession>A0A1G6J7D5</accession>
<dbReference type="EMBL" id="FMZK01000001">
    <property type="protein sequence ID" value="SDC14483.1"/>
    <property type="molecule type" value="Genomic_DNA"/>
</dbReference>
<protein>
    <submittedName>
        <fullName evidence="2">Uncharacterized protein</fullName>
    </submittedName>
</protein>
<reference evidence="3" key="1">
    <citation type="submission" date="2016-10" db="EMBL/GenBank/DDBJ databases">
        <authorList>
            <person name="Varghese N."/>
            <person name="Submissions S."/>
        </authorList>
    </citation>
    <scope>NUCLEOTIDE SEQUENCE [LARGE SCALE GENOMIC DNA]</scope>
    <source>
        <strain evidence="3">CGMCC 4.3504</strain>
    </source>
</reference>
<dbReference type="Proteomes" id="UP000182100">
    <property type="component" value="Unassembled WGS sequence"/>
</dbReference>
<evidence type="ECO:0000313" key="2">
    <source>
        <dbReference type="EMBL" id="SDC14483.1"/>
    </source>
</evidence>
<name>A0A1G6J7D5_9ACTN</name>
<sequence>MSWSEGSHTHGPHPLKSFGISDDARNFERTVRARRGHVNGADKNAGPDPARPPAVAGATGSHDADTEGT</sequence>
<feature type="region of interest" description="Disordered" evidence="1">
    <location>
        <begin position="1"/>
        <end position="69"/>
    </location>
</feature>
<dbReference type="STRING" id="67344.SAMN05216505_101549"/>
<feature type="compositionally biased region" description="Basic and acidic residues" evidence="1">
    <location>
        <begin position="22"/>
        <end position="31"/>
    </location>
</feature>
<evidence type="ECO:0000256" key="1">
    <source>
        <dbReference type="SAM" id="MobiDB-lite"/>
    </source>
</evidence>
<dbReference type="AlphaFoldDB" id="A0A1G6J7D5"/>
<keyword evidence="3" id="KW-1185">Reference proteome</keyword>
<evidence type="ECO:0000313" key="3">
    <source>
        <dbReference type="Proteomes" id="UP000182100"/>
    </source>
</evidence>
<proteinExistence type="predicted"/>
<gene>
    <name evidence="2" type="ORF">SAMN05216505_101549</name>
</gene>
<organism evidence="2 3">
    <name type="scientific">Streptomyces prasinopilosus</name>
    <dbReference type="NCBI Taxonomy" id="67344"/>
    <lineage>
        <taxon>Bacteria</taxon>
        <taxon>Bacillati</taxon>
        <taxon>Actinomycetota</taxon>
        <taxon>Actinomycetes</taxon>
        <taxon>Kitasatosporales</taxon>
        <taxon>Streptomycetaceae</taxon>
        <taxon>Streptomyces</taxon>
    </lineage>
</organism>